<keyword evidence="9" id="KW-1185">Reference proteome</keyword>
<dbReference type="SUPFAM" id="SSF48008">
    <property type="entry name" value="GntR ligand-binding domain-like"/>
    <property type="match status" value="1"/>
</dbReference>
<dbReference type="AlphaFoldDB" id="A0A0P0ESK6"/>
<organism evidence="7 8">
    <name type="scientific">Azospirillum brasilense</name>
    <dbReference type="NCBI Taxonomy" id="192"/>
    <lineage>
        <taxon>Bacteria</taxon>
        <taxon>Pseudomonadati</taxon>
        <taxon>Pseudomonadota</taxon>
        <taxon>Alphaproteobacteria</taxon>
        <taxon>Rhodospirillales</taxon>
        <taxon>Azospirillaceae</taxon>
        <taxon>Azospirillum</taxon>
    </lineage>
</organism>
<dbReference type="EMBL" id="JAWXYC010000002">
    <property type="protein sequence ID" value="MDX5950542.1"/>
    <property type="molecule type" value="Genomic_DNA"/>
</dbReference>
<reference evidence="6 9" key="2">
    <citation type="submission" date="2023-11" db="EMBL/GenBank/DDBJ databases">
        <title>MicrobeMod: A computational toolkit for identifying prokaryotic methylation and restriction-modification with nanopore sequencing.</title>
        <authorList>
            <person name="Crits-Christoph A."/>
            <person name="Kang S.C."/>
            <person name="Lee H."/>
            <person name="Ostrov N."/>
        </authorList>
    </citation>
    <scope>NUCLEOTIDE SEQUENCE [LARGE SCALE GENOMIC DNA]</scope>
    <source>
        <strain evidence="6 9">ATCC 29145</strain>
    </source>
</reference>
<dbReference type="GO" id="GO:0003700">
    <property type="term" value="F:DNA-binding transcription factor activity"/>
    <property type="evidence" value="ECO:0007669"/>
    <property type="project" value="InterPro"/>
</dbReference>
<dbReference type="GeneID" id="56448904"/>
<keyword evidence="3" id="KW-0804">Transcription</keyword>
<dbReference type="GO" id="GO:0003677">
    <property type="term" value="F:DNA binding"/>
    <property type="evidence" value="ECO:0007669"/>
    <property type="project" value="UniProtKB-KW"/>
</dbReference>
<evidence type="ECO:0000313" key="7">
    <source>
        <dbReference type="EMBL" id="QCO13369.1"/>
    </source>
</evidence>
<dbReference type="PANTHER" id="PTHR43537">
    <property type="entry name" value="TRANSCRIPTIONAL REGULATOR, GNTR FAMILY"/>
    <property type="match status" value="1"/>
</dbReference>
<keyword evidence="2" id="KW-0238">DNA-binding</keyword>
<name>A0A0P0ESK6_AZOBR</name>
<evidence type="ECO:0000313" key="6">
    <source>
        <dbReference type="EMBL" id="MDX5950542.1"/>
    </source>
</evidence>
<dbReference type="PRINTS" id="PR00035">
    <property type="entry name" value="HTHGNTR"/>
</dbReference>
<dbReference type="Gene3D" id="1.20.120.530">
    <property type="entry name" value="GntR ligand-binding domain-like"/>
    <property type="match status" value="1"/>
</dbReference>
<dbReference type="PROSITE" id="PS50949">
    <property type="entry name" value="HTH_GNTR"/>
    <property type="match status" value="1"/>
</dbReference>
<dbReference type="Proteomes" id="UP000298774">
    <property type="component" value="Plasmid p4"/>
</dbReference>
<evidence type="ECO:0000313" key="9">
    <source>
        <dbReference type="Proteomes" id="UP001277471"/>
    </source>
</evidence>
<sequence>MDMPTTPTPDASNDRPAAQRSAVKPARGPARGASTMGAIHRSLRAEIVEMRRNPGEPIVEKHIAEAFGVSRTPVREAVLRLADEGLIEIFPQVGTFVARIPVNALPEAIVIRTSLEGTAVRYAAQRATGSQIAGLRANLLLQQETVEDGDLNAFHEADERFHALIAEIAGYPGLWSMAQQVKVQVDRYRRLTLPEPGRLTNVLAEHAAIVDAIADADPALAADRMAVHLDGLLTSIPQAQGANLFFFTGP</sequence>
<dbReference type="InterPro" id="IPR008920">
    <property type="entry name" value="TF_FadR/GntR_C"/>
</dbReference>
<evidence type="ECO:0000259" key="5">
    <source>
        <dbReference type="PROSITE" id="PS50949"/>
    </source>
</evidence>
<dbReference type="SMART" id="SM00895">
    <property type="entry name" value="FCD"/>
    <property type="match status" value="1"/>
</dbReference>
<geneLocation type="plasmid" evidence="7 8">
    <name>p4</name>
</geneLocation>
<dbReference type="SMART" id="SM00345">
    <property type="entry name" value="HTH_GNTR"/>
    <property type="match status" value="1"/>
</dbReference>
<proteinExistence type="predicted"/>
<dbReference type="SUPFAM" id="SSF46785">
    <property type="entry name" value="Winged helix' DNA-binding domain"/>
    <property type="match status" value="1"/>
</dbReference>
<evidence type="ECO:0000313" key="8">
    <source>
        <dbReference type="Proteomes" id="UP000298774"/>
    </source>
</evidence>
<dbReference type="InterPro" id="IPR000524">
    <property type="entry name" value="Tscrpt_reg_HTH_GntR"/>
</dbReference>
<accession>A0A0P0ESK6</accession>
<dbReference type="InterPro" id="IPR011711">
    <property type="entry name" value="GntR_C"/>
</dbReference>
<feature type="domain" description="HTH gntR-type" evidence="5">
    <location>
        <begin position="33"/>
        <end position="100"/>
    </location>
</feature>
<dbReference type="Proteomes" id="UP001277471">
    <property type="component" value="Unassembled WGS sequence"/>
</dbReference>
<keyword evidence="1" id="KW-0805">Transcription regulation</keyword>
<dbReference type="EMBL" id="CP032343">
    <property type="protein sequence ID" value="QCO13369.1"/>
    <property type="molecule type" value="Genomic_DNA"/>
</dbReference>
<dbReference type="InterPro" id="IPR036390">
    <property type="entry name" value="WH_DNA-bd_sf"/>
</dbReference>
<dbReference type="CDD" id="cd07377">
    <property type="entry name" value="WHTH_GntR"/>
    <property type="match status" value="1"/>
</dbReference>
<evidence type="ECO:0000256" key="1">
    <source>
        <dbReference type="ARBA" id="ARBA00023015"/>
    </source>
</evidence>
<dbReference type="Pfam" id="PF07729">
    <property type="entry name" value="FCD"/>
    <property type="match status" value="1"/>
</dbReference>
<dbReference type="Gene3D" id="1.10.10.10">
    <property type="entry name" value="Winged helix-like DNA-binding domain superfamily/Winged helix DNA-binding domain"/>
    <property type="match status" value="1"/>
</dbReference>
<dbReference type="RefSeq" id="WP_059399666.1">
    <property type="nucleotide sequence ID" value="NZ_CP012917.1"/>
</dbReference>
<evidence type="ECO:0000256" key="2">
    <source>
        <dbReference type="ARBA" id="ARBA00023125"/>
    </source>
</evidence>
<dbReference type="InterPro" id="IPR036388">
    <property type="entry name" value="WH-like_DNA-bd_sf"/>
</dbReference>
<evidence type="ECO:0000256" key="4">
    <source>
        <dbReference type="SAM" id="MobiDB-lite"/>
    </source>
</evidence>
<dbReference type="PANTHER" id="PTHR43537:SF5">
    <property type="entry name" value="UXU OPERON TRANSCRIPTIONAL REGULATOR"/>
    <property type="match status" value="1"/>
</dbReference>
<protein>
    <submittedName>
        <fullName evidence="7">GntR family transcriptional regulator</fullName>
    </submittedName>
</protein>
<evidence type="ECO:0000256" key="3">
    <source>
        <dbReference type="ARBA" id="ARBA00023163"/>
    </source>
</evidence>
<dbReference type="KEGG" id="abf:AMK58_26530"/>
<feature type="region of interest" description="Disordered" evidence="4">
    <location>
        <begin position="1"/>
        <end position="36"/>
    </location>
</feature>
<reference evidence="7 8" key="1">
    <citation type="submission" date="2018-09" db="EMBL/GenBank/DDBJ databases">
        <title>Whole genome based analysis of evolution and adaptive divergence in Indian and Brazilian strains of Azospirillum brasilense.</title>
        <authorList>
            <person name="Singh C."/>
            <person name="Tripathi A.K."/>
        </authorList>
    </citation>
    <scope>NUCLEOTIDE SEQUENCE [LARGE SCALE GENOMIC DNA]</scope>
    <source>
        <strain evidence="7 8">MTCC4038</strain>
        <plasmid evidence="7 8">p4</plasmid>
    </source>
</reference>
<gene>
    <name evidence="7" type="ORF">D3868_30680</name>
    <name evidence="6" type="ORF">SIM66_04970</name>
</gene>
<dbReference type="Pfam" id="PF00392">
    <property type="entry name" value="GntR"/>
    <property type="match status" value="1"/>
</dbReference>
<keyword evidence="7" id="KW-0614">Plasmid</keyword>